<dbReference type="Pfam" id="PF09411">
    <property type="entry name" value="PagL"/>
    <property type="match status" value="1"/>
</dbReference>
<organism evidence="1 2">
    <name type="scientific">Bilophila wadsworthia (strain 3_1_6)</name>
    <dbReference type="NCBI Taxonomy" id="563192"/>
    <lineage>
        <taxon>Bacteria</taxon>
        <taxon>Pseudomonadati</taxon>
        <taxon>Thermodesulfobacteriota</taxon>
        <taxon>Desulfovibrionia</taxon>
        <taxon>Desulfovibrionales</taxon>
        <taxon>Desulfovibrionaceae</taxon>
        <taxon>Bilophila</taxon>
    </lineage>
</organism>
<dbReference type="Proteomes" id="UP000006034">
    <property type="component" value="Unassembled WGS sequence"/>
</dbReference>
<dbReference type="Gene3D" id="2.40.160.20">
    <property type="match status" value="1"/>
</dbReference>
<evidence type="ECO:0000313" key="2">
    <source>
        <dbReference type="Proteomes" id="UP000006034"/>
    </source>
</evidence>
<dbReference type="OrthoDB" id="10006962at2"/>
<accession>E5Y5D9</accession>
<gene>
    <name evidence="1" type="ORF">HMPREF0179_01402</name>
</gene>
<protein>
    <recommendedName>
        <fullName evidence="3">Lipid A 3-O-deacylase</fullName>
    </recommendedName>
</protein>
<keyword evidence="2" id="KW-1185">Reference proteome</keyword>
<comment type="caution">
    <text evidence="1">The sequence shown here is derived from an EMBL/GenBank/DDBJ whole genome shotgun (WGS) entry which is preliminary data.</text>
</comment>
<dbReference type="HOGENOM" id="CLU_1445054_0_0_7"/>
<evidence type="ECO:0000313" key="1">
    <source>
        <dbReference type="EMBL" id="EFV44906.2"/>
    </source>
</evidence>
<reference evidence="1 2" key="1">
    <citation type="submission" date="2010-10" db="EMBL/GenBank/DDBJ databases">
        <authorList>
            <consortium name="The Broad Institute Genome Sequencing Platform"/>
            <person name="Ward D."/>
            <person name="Earl A."/>
            <person name="Feldgarden M."/>
            <person name="Young S.K."/>
            <person name="Gargeya S."/>
            <person name="Zeng Q."/>
            <person name="Alvarado L."/>
            <person name="Berlin A."/>
            <person name="Bochicchio J."/>
            <person name="Chapman S.B."/>
            <person name="Chen Z."/>
            <person name="Freedman E."/>
            <person name="Gellesch M."/>
            <person name="Goldberg J."/>
            <person name="Griggs A."/>
            <person name="Gujja S."/>
            <person name="Heilman E."/>
            <person name="Heiman D."/>
            <person name="Howarth C."/>
            <person name="Mehta T."/>
            <person name="Neiman D."/>
            <person name="Pearson M."/>
            <person name="Roberts A."/>
            <person name="Saif S."/>
            <person name="Shea T."/>
            <person name="Shenoy N."/>
            <person name="Sisk P."/>
            <person name="Stolte C."/>
            <person name="Sykes S."/>
            <person name="White J."/>
            <person name="Yandava C."/>
            <person name="Allen-Vercoe E."/>
            <person name="Sibley C."/>
            <person name="Ambrose C.E."/>
            <person name="Strauss J."/>
            <person name="Daigneault M."/>
            <person name="Haas B."/>
            <person name="Nusbaum C."/>
            <person name="Birren B."/>
        </authorList>
    </citation>
    <scope>NUCLEOTIDE SEQUENCE [LARGE SCALE GENOMIC DNA]</scope>
    <source>
        <strain evidence="1 2">3_1_6</strain>
    </source>
</reference>
<sequence length="187" mass="20811">MKRFFQNRQYDVLVSLRQLLLTAAVLCLFCIPCFAGEWSVSLGMNGGDADTITGDLSLRYTLNPFYGNDMLEIRPLIECAGVYWKRDHDAIWGGGIAGGAVVDFWREGSWRPYVSGSFGGFMLSDNKIASHSLGCNFQFRTKGSAGIRFGESYRHDVQVDVAHFSNAGLNNHNSGFNTYGVSYGFRF</sequence>
<name>E5Y5D9_BILW3</name>
<dbReference type="AlphaFoldDB" id="E5Y5D9"/>
<proteinExistence type="predicted"/>
<evidence type="ECO:0008006" key="3">
    <source>
        <dbReference type="Google" id="ProtNLM"/>
    </source>
</evidence>
<reference evidence="1 2" key="2">
    <citation type="submission" date="2013-04" db="EMBL/GenBank/DDBJ databases">
        <title>The Genome Sequence of Bilophila wadsworthia 3_1_6.</title>
        <authorList>
            <consortium name="The Broad Institute Genomics Platform"/>
            <person name="Earl A."/>
            <person name="Ward D."/>
            <person name="Feldgarden M."/>
            <person name="Gevers D."/>
            <person name="Sibley C."/>
            <person name="Strauss J."/>
            <person name="Allen-Vercoe E."/>
            <person name="Walker B."/>
            <person name="Young S."/>
            <person name="Zeng Q."/>
            <person name="Gargeya S."/>
            <person name="Fitzgerald M."/>
            <person name="Haas B."/>
            <person name="Abouelleil A."/>
            <person name="Allen A.W."/>
            <person name="Alvarado L."/>
            <person name="Arachchi H.M."/>
            <person name="Berlin A.M."/>
            <person name="Chapman S.B."/>
            <person name="Gainer-Dewar J."/>
            <person name="Goldberg J."/>
            <person name="Griggs A."/>
            <person name="Gujja S."/>
            <person name="Hansen M."/>
            <person name="Howarth C."/>
            <person name="Imamovic A."/>
            <person name="Ireland A."/>
            <person name="Larimer J."/>
            <person name="McCowan C."/>
            <person name="Murphy C."/>
            <person name="Pearson M."/>
            <person name="Poon T.W."/>
            <person name="Priest M."/>
            <person name="Roberts A."/>
            <person name="Saif S."/>
            <person name="Shea T."/>
            <person name="Sisk P."/>
            <person name="Sykes S."/>
            <person name="Wortman J."/>
            <person name="Nusbaum C."/>
            <person name="Birren B."/>
        </authorList>
    </citation>
    <scope>NUCLEOTIDE SEQUENCE [LARGE SCALE GENOMIC DNA]</scope>
    <source>
        <strain evidence="1 2">3_1_6</strain>
    </source>
</reference>
<dbReference type="EMBL" id="ADCP02000001">
    <property type="protein sequence ID" value="EFV44906.2"/>
    <property type="molecule type" value="Genomic_DNA"/>
</dbReference>
<dbReference type="InterPro" id="IPR018550">
    <property type="entry name" value="Lipid-A_deacylase-rel"/>
</dbReference>